<evidence type="ECO:0000256" key="1">
    <source>
        <dbReference type="ARBA" id="ARBA00012344"/>
    </source>
</evidence>
<dbReference type="SUPFAM" id="SSF110857">
    <property type="entry name" value="Gamma-glutamyl cyclotransferase-like"/>
    <property type="match status" value="1"/>
</dbReference>
<evidence type="ECO:0000256" key="2">
    <source>
        <dbReference type="ARBA" id="ARBA00023239"/>
    </source>
</evidence>
<dbReference type="Proteomes" id="UP001152876">
    <property type="component" value="Unassembled WGS sequence"/>
</dbReference>
<keyword evidence="5" id="KW-1185">Reference proteome</keyword>
<accession>A0A9X4NXF3</accession>
<dbReference type="PANTHER" id="PTHR12192">
    <property type="entry name" value="CATION TRANSPORT PROTEIN CHAC-RELATED"/>
    <property type="match status" value="1"/>
</dbReference>
<dbReference type="CDD" id="cd06661">
    <property type="entry name" value="GGCT_like"/>
    <property type="match status" value="1"/>
</dbReference>
<dbReference type="EC" id="4.3.2.7" evidence="1"/>
<dbReference type="AlphaFoldDB" id="A0A9X4NXF3"/>
<dbReference type="GO" id="GO:0061928">
    <property type="term" value="F:glutathione specific gamma-glutamylcyclotransferase activity"/>
    <property type="evidence" value="ECO:0007669"/>
    <property type="project" value="UniProtKB-EC"/>
</dbReference>
<feature type="compositionally biased region" description="Low complexity" evidence="3">
    <location>
        <begin position="1"/>
        <end position="13"/>
    </location>
</feature>
<dbReference type="Pfam" id="PF04752">
    <property type="entry name" value="ChaC"/>
    <property type="match status" value="1"/>
</dbReference>
<dbReference type="GO" id="GO:0006751">
    <property type="term" value="P:glutathione catabolic process"/>
    <property type="evidence" value="ECO:0007669"/>
    <property type="project" value="InterPro"/>
</dbReference>
<sequence>MAALETHPTAFPPRRARPATWDPAQRDGAQMMQDTLKQWRAQGSRPDLWVFGYASLVWRPEFDAAEQRLARVHGYHRSLQMWSRVNRGTPERPGLVFALMAGGSCSGLALRVPHERVEALMPTLWAREMPNPVYDPKWLLCQTAQGPVHALAFTLSRHSPNYTGALDAERYREIFTHSVGRYGSTLDYARQTWHGLRAHGIEDRALEKLLRLVDDFSPPHSAAARVAVP</sequence>
<dbReference type="InterPro" id="IPR036568">
    <property type="entry name" value="GGCT-like_sf"/>
</dbReference>
<feature type="region of interest" description="Disordered" evidence="3">
    <location>
        <begin position="1"/>
        <end position="21"/>
    </location>
</feature>
<dbReference type="RefSeq" id="WP_245638126.1">
    <property type="nucleotide sequence ID" value="NZ_AOGK01000011.1"/>
</dbReference>
<dbReference type="PANTHER" id="PTHR12192:SF2">
    <property type="entry name" value="GLUTATHIONE-SPECIFIC GAMMA-GLUTAMYLCYCLOTRANSFERASE 2"/>
    <property type="match status" value="1"/>
</dbReference>
<organism evidence="4 5">
    <name type="scientific">Hydrogenophaga taeniospiralis CCUG 15921</name>
    <dbReference type="NCBI Taxonomy" id="1281780"/>
    <lineage>
        <taxon>Bacteria</taxon>
        <taxon>Pseudomonadati</taxon>
        <taxon>Pseudomonadota</taxon>
        <taxon>Betaproteobacteria</taxon>
        <taxon>Burkholderiales</taxon>
        <taxon>Comamonadaceae</taxon>
        <taxon>Hydrogenophaga</taxon>
    </lineage>
</organism>
<evidence type="ECO:0000313" key="5">
    <source>
        <dbReference type="Proteomes" id="UP001152876"/>
    </source>
</evidence>
<evidence type="ECO:0000313" key="4">
    <source>
        <dbReference type="EMBL" id="MDG5976305.1"/>
    </source>
</evidence>
<name>A0A9X4NXF3_9BURK</name>
<dbReference type="InterPro" id="IPR013024">
    <property type="entry name" value="GGCT-like"/>
</dbReference>
<dbReference type="GO" id="GO:0005737">
    <property type="term" value="C:cytoplasm"/>
    <property type="evidence" value="ECO:0007669"/>
    <property type="project" value="TreeGrafter"/>
</dbReference>
<dbReference type="Gene3D" id="3.10.490.10">
    <property type="entry name" value="Gamma-glutamyl cyclotransferase-like"/>
    <property type="match status" value="1"/>
</dbReference>
<evidence type="ECO:0000256" key="3">
    <source>
        <dbReference type="SAM" id="MobiDB-lite"/>
    </source>
</evidence>
<keyword evidence="2" id="KW-0456">Lyase</keyword>
<reference evidence="4" key="1">
    <citation type="submission" date="2013-01" db="EMBL/GenBank/DDBJ databases">
        <title>Genome draft of Hydrogenophaga taeniospiralis 2K1.</title>
        <authorList>
            <person name="Gomila M."/>
            <person name="Lalucat J."/>
        </authorList>
    </citation>
    <scope>NUCLEOTIDE SEQUENCE</scope>
    <source>
        <strain evidence="4">CCUG 15921</strain>
    </source>
</reference>
<dbReference type="InterPro" id="IPR006840">
    <property type="entry name" value="ChaC"/>
</dbReference>
<gene>
    <name evidence="4" type="ORF">H010_13656</name>
</gene>
<proteinExistence type="predicted"/>
<dbReference type="EMBL" id="AOGK01000011">
    <property type="protein sequence ID" value="MDG5976305.1"/>
    <property type="molecule type" value="Genomic_DNA"/>
</dbReference>
<protein>
    <recommendedName>
        <fullName evidence="1">glutathione-specific gamma-glutamylcyclotransferase</fullName>
        <ecNumber evidence="1">4.3.2.7</ecNumber>
    </recommendedName>
</protein>
<comment type="caution">
    <text evidence="4">The sequence shown here is derived from an EMBL/GenBank/DDBJ whole genome shotgun (WGS) entry which is preliminary data.</text>
</comment>